<keyword evidence="12" id="KW-1185">Reference proteome</keyword>
<reference evidence="11 12" key="1">
    <citation type="journal article" date="2020" name="ISME J.">
        <title>Uncovering the hidden diversity of litter-decomposition mechanisms in mushroom-forming fungi.</title>
        <authorList>
            <person name="Floudas D."/>
            <person name="Bentzer J."/>
            <person name="Ahren D."/>
            <person name="Johansson T."/>
            <person name="Persson P."/>
            <person name="Tunlid A."/>
        </authorList>
    </citation>
    <scope>NUCLEOTIDE SEQUENCE [LARGE SCALE GENOMIC DNA]</scope>
    <source>
        <strain evidence="11 12">CBS 291.85</strain>
    </source>
</reference>
<dbReference type="SUPFAM" id="SSF48264">
    <property type="entry name" value="Cytochrome P450"/>
    <property type="match status" value="1"/>
</dbReference>
<dbReference type="AlphaFoldDB" id="A0A8H5G836"/>
<dbReference type="Proteomes" id="UP000559256">
    <property type="component" value="Unassembled WGS sequence"/>
</dbReference>
<keyword evidence="10" id="KW-0812">Transmembrane</keyword>
<dbReference type="InterPro" id="IPR036396">
    <property type="entry name" value="Cyt_P450_sf"/>
</dbReference>
<sequence length="564" mass="62790">MEDLTRTVTLMSKSSASLLLYSVAVASFSYAVIHFVRSYIGPPMPYPYPPGPPSPSFILGHFGKLPMKKPWLAYMEMAKTYGDVIYFRSLKEHIVILNSLDAANDVLEKQARFTSDRPFSHAPSDLSLIAGYSVGWNDVVSLMGYSDRWRQARRTSHQNLRPEAALKYRVIQVEKVHQFLQCLISSPSSEEIFRLIGALSQAIMMSAIYGLNLEITSESNQDDIAQAAKEVADFSDRIQLPGGNTYKSVPFIHYLPSIFPFLPFSRMENSAKTTLKALKDGPFEASMKAWTSGSSSSLVGQLVSEAKNRYPDEGKSEYLAEIESIKSMGFTALAAASDTTVSATTTFFIAMSLYPQVQKKAQAELDRVLGFGRLPGFGDRTSLPYIEAIYKEVMRWHPAIPIGVPHKTTEDIFYKGYFIPKGSGVSANIWAMGHNPAEHENPDEFIPERHLQDNGLGEPELKSGFGNVSNILAYGFGRRVCVGRYFADATLWLTMACVLATMNISRDSTNSANESVSDEDLKKNLEDYYTDCSLSHLKELPGVKVLPRLSKEELEGLFDQDKEI</sequence>
<evidence type="ECO:0000256" key="9">
    <source>
        <dbReference type="PIRSR" id="PIRSR602401-1"/>
    </source>
</evidence>
<dbReference type="GO" id="GO:0020037">
    <property type="term" value="F:heme binding"/>
    <property type="evidence" value="ECO:0007669"/>
    <property type="project" value="InterPro"/>
</dbReference>
<evidence type="ECO:0000256" key="10">
    <source>
        <dbReference type="SAM" id="Phobius"/>
    </source>
</evidence>
<gene>
    <name evidence="11" type="ORF">D9758_007572</name>
</gene>
<feature type="transmembrane region" description="Helical" evidence="10">
    <location>
        <begin position="18"/>
        <end position="36"/>
    </location>
</feature>
<dbReference type="GO" id="GO:0016705">
    <property type="term" value="F:oxidoreductase activity, acting on paired donors, with incorporation or reduction of molecular oxygen"/>
    <property type="evidence" value="ECO:0007669"/>
    <property type="project" value="InterPro"/>
</dbReference>
<evidence type="ECO:0000313" key="11">
    <source>
        <dbReference type="EMBL" id="KAF5360078.1"/>
    </source>
</evidence>
<keyword evidence="5 9" id="KW-0479">Metal-binding</keyword>
<dbReference type="EMBL" id="JAACJM010000045">
    <property type="protein sequence ID" value="KAF5360078.1"/>
    <property type="molecule type" value="Genomic_DNA"/>
</dbReference>
<dbReference type="PANTHER" id="PTHR46300">
    <property type="entry name" value="P450, PUTATIVE (EUROFUNG)-RELATED-RELATED"/>
    <property type="match status" value="1"/>
</dbReference>
<evidence type="ECO:0000256" key="7">
    <source>
        <dbReference type="ARBA" id="ARBA00023004"/>
    </source>
</evidence>
<dbReference type="InterPro" id="IPR001128">
    <property type="entry name" value="Cyt_P450"/>
</dbReference>
<comment type="caution">
    <text evidence="11">The sequence shown here is derived from an EMBL/GenBank/DDBJ whole genome shotgun (WGS) entry which is preliminary data.</text>
</comment>
<dbReference type="Pfam" id="PF00067">
    <property type="entry name" value="p450"/>
    <property type="match status" value="1"/>
</dbReference>
<dbReference type="InterPro" id="IPR050364">
    <property type="entry name" value="Cytochrome_P450_fung"/>
</dbReference>
<dbReference type="PANTHER" id="PTHR46300:SF5">
    <property type="entry name" value="CYTOCHROME P450"/>
    <property type="match status" value="1"/>
</dbReference>
<protein>
    <recommendedName>
        <fullName evidence="13">Cytochrome P450</fullName>
    </recommendedName>
</protein>
<feature type="binding site" description="axial binding residue" evidence="9">
    <location>
        <position position="481"/>
    </location>
    <ligand>
        <name>heme</name>
        <dbReference type="ChEBI" id="CHEBI:30413"/>
    </ligand>
    <ligandPart>
        <name>Fe</name>
        <dbReference type="ChEBI" id="CHEBI:18248"/>
    </ligandPart>
</feature>
<keyword evidence="7 9" id="KW-0408">Iron</keyword>
<dbReference type="GO" id="GO:0005506">
    <property type="term" value="F:iron ion binding"/>
    <property type="evidence" value="ECO:0007669"/>
    <property type="project" value="InterPro"/>
</dbReference>
<evidence type="ECO:0000256" key="2">
    <source>
        <dbReference type="ARBA" id="ARBA00005179"/>
    </source>
</evidence>
<dbReference type="Gene3D" id="1.10.630.10">
    <property type="entry name" value="Cytochrome P450"/>
    <property type="match status" value="1"/>
</dbReference>
<comment type="cofactor">
    <cofactor evidence="1 9">
        <name>heme</name>
        <dbReference type="ChEBI" id="CHEBI:30413"/>
    </cofactor>
</comment>
<evidence type="ECO:0000256" key="5">
    <source>
        <dbReference type="ARBA" id="ARBA00022723"/>
    </source>
</evidence>
<organism evidence="11 12">
    <name type="scientific">Tetrapyrgos nigripes</name>
    <dbReference type="NCBI Taxonomy" id="182062"/>
    <lineage>
        <taxon>Eukaryota</taxon>
        <taxon>Fungi</taxon>
        <taxon>Dikarya</taxon>
        <taxon>Basidiomycota</taxon>
        <taxon>Agaricomycotina</taxon>
        <taxon>Agaricomycetes</taxon>
        <taxon>Agaricomycetidae</taxon>
        <taxon>Agaricales</taxon>
        <taxon>Marasmiineae</taxon>
        <taxon>Marasmiaceae</taxon>
        <taxon>Tetrapyrgos</taxon>
    </lineage>
</organism>
<dbReference type="PRINTS" id="PR00463">
    <property type="entry name" value="EP450I"/>
</dbReference>
<keyword evidence="6" id="KW-0560">Oxidoreductase</keyword>
<evidence type="ECO:0000256" key="1">
    <source>
        <dbReference type="ARBA" id="ARBA00001971"/>
    </source>
</evidence>
<dbReference type="CDD" id="cd11065">
    <property type="entry name" value="CYP64-like"/>
    <property type="match status" value="1"/>
</dbReference>
<evidence type="ECO:0000256" key="6">
    <source>
        <dbReference type="ARBA" id="ARBA00023002"/>
    </source>
</evidence>
<comment type="similarity">
    <text evidence="3">Belongs to the cytochrome P450 family.</text>
</comment>
<dbReference type="GO" id="GO:0004497">
    <property type="term" value="F:monooxygenase activity"/>
    <property type="evidence" value="ECO:0007669"/>
    <property type="project" value="UniProtKB-KW"/>
</dbReference>
<name>A0A8H5G836_9AGAR</name>
<keyword evidence="10" id="KW-0472">Membrane</keyword>
<keyword evidence="8" id="KW-0503">Monooxygenase</keyword>
<dbReference type="OrthoDB" id="2789670at2759"/>
<evidence type="ECO:0000313" key="12">
    <source>
        <dbReference type="Proteomes" id="UP000559256"/>
    </source>
</evidence>
<evidence type="ECO:0000256" key="4">
    <source>
        <dbReference type="ARBA" id="ARBA00022617"/>
    </source>
</evidence>
<evidence type="ECO:0000256" key="3">
    <source>
        <dbReference type="ARBA" id="ARBA00010617"/>
    </source>
</evidence>
<proteinExistence type="inferred from homology"/>
<evidence type="ECO:0000256" key="8">
    <source>
        <dbReference type="ARBA" id="ARBA00023033"/>
    </source>
</evidence>
<comment type="pathway">
    <text evidence="2">Secondary metabolite biosynthesis.</text>
</comment>
<keyword evidence="10" id="KW-1133">Transmembrane helix</keyword>
<keyword evidence="4 9" id="KW-0349">Heme</keyword>
<dbReference type="InterPro" id="IPR002401">
    <property type="entry name" value="Cyt_P450_E_grp-I"/>
</dbReference>
<accession>A0A8H5G836</accession>
<evidence type="ECO:0008006" key="13">
    <source>
        <dbReference type="Google" id="ProtNLM"/>
    </source>
</evidence>